<dbReference type="Gene3D" id="1.10.10.10">
    <property type="entry name" value="Winged helix-like DNA-binding domain superfamily/Winged helix DNA-binding domain"/>
    <property type="match status" value="1"/>
</dbReference>
<evidence type="ECO:0000256" key="1">
    <source>
        <dbReference type="ARBA" id="ARBA00023015"/>
    </source>
</evidence>
<dbReference type="InterPro" id="IPR036388">
    <property type="entry name" value="WH-like_DNA-bd_sf"/>
</dbReference>
<dbReference type="PROSITE" id="PS00657">
    <property type="entry name" value="FORK_HEAD_1"/>
    <property type="match status" value="1"/>
</dbReference>
<dbReference type="PANTHER" id="PTHR46078">
    <property type="entry name" value="FORKHEAD BOX PROTEIN J2 FAMILY MEMBER"/>
    <property type="match status" value="1"/>
</dbReference>
<dbReference type="CDD" id="cd20024">
    <property type="entry name" value="FH_FOXJ2-like"/>
    <property type="match status" value="1"/>
</dbReference>
<dbReference type="InterPro" id="IPR001766">
    <property type="entry name" value="Fork_head_dom"/>
</dbReference>
<dbReference type="InterPro" id="IPR018122">
    <property type="entry name" value="TF_fork_head_CS_1"/>
</dbReference>
<dbReference type="InterPro" id="IPR036390">
    <property type="entry name" value="WH_DNA-bd_sf"/>
</dbReference>
<dbReference type="PRINTS" id="PR00053">
    <property type="entry name" value="FORKHEAD"/>
</dbReference>
<dbReference type="Pfam" id="PF00250">
    <property type="entry name" value="Forkhead"/>
    <property type="match status" value="1"/>
</dbReference>
<keyword evidence="8" id="KW-1185">Reference proteome</keyword>
<feature type="DNA-binding region" description="Fork-head" evidence="5">
    <location>
        <begin position="69"/>
        <end position="147"/>
    </location>
</feature>
<evidence type="ECO:0000313" key="9">
    <source>
        <dbReference type="WBParaSite" id="Hba_18950"/>
    </source>
</evidence>
<evidence type="ECO:0000259" key="7">
    <source>
        <dbReference type="PROSITE" id="PS50039"/>
    </source>
</evidence>
<proteinExistence type="predicted"/>
<sequence>MVGLSSEDLPDLNWFLNIGGSPSPPSLLSQDKNCHSFDKKRAKKSSVTKFQPILIRTTDTIDYREVNLKPPLSYAQIILEAMTEKKVDRVTLSEIYDFARRRFAYYRHSKGPWKNSIRHNLSCNQMFKKIPRKSDDKGKGSYWTVNEKFVKNEANLPTLKSKHHKTKEQEDHSRKAGTKVNTAVLNYMDSIRTWHKTVAPEDHVDEPSTSETPIFIPEMQMTAPMTEEGVNESYQMNDRTSLPDLNLWQTNCTVMYQVEDVPYVGQFEEYYNEDLVDHISHPWQDITPVDNCYNNNSCFIEQD</sequence>
<dbReference type="AlphaFoldDB" id="A0A1I7XN84"/>
<keyword evidence="4 5" id="KW-0539">Nucleus</keyword>
<protein>
    <submittedName>
        <fullName evidence="9">Fork-head domain-containing protein</fullName>
    </submittedName>
</protein>
<evidence type="ECO:0000256" key="2">
    <source>
        <dbReference type="ARBA" id="ARBA00023125"/>
    </source>
</evidence>
<dbReference type="SUPFAM" id="SSF46785">
    <property type="entry name" value="Winged helix' DNA-binding domain"/>
    <property type="match status" value="1"/>
</dbReference>
<dbReference type="Proteomes" id="UP000095283">
    <property type="component" value="Unplaced"/>
</dbReference>
<dbReference type="GO" id="GO:0000981">
    <property type="term" value="F:DNA-binding transcription factor activity, RNA polymerase II-specific"/>
    <property type="evidence" value="ECO:0007669"/>
    <property type="project" value="TreeGrafter"/>
</dbReference>
<keyword evidence="3" id="KW-0804">Transcription</keyword>
<dbReference type="PANTHER" id="PTHR46078:SF2">
    <property type="entry name" value="FORK-HEAD DOMAIN-CONTAINING PROTEIN"/>
    <property type="match status" value="1"/>
</dbReference>
<evidence type="ECO:0000256" key="3">
    <source>
        <dbReference type="ARBA" id="ARBA00023163"/>
    </source>
</evidence>
<evidence type="ECO:0000256" key="4">
    <source>
        <dbReference type="ARBA" id="ARBA00023242"/>
    </source>
</evidence>
<evidence type="ECO:0000313" key="8">
    <source>
        <dbReference type="Proteomes" id="UP000095283"/>
    </source>
</evidence>
<dbReference type="InterPro" id="IPR030456">
    <property type="entry name" value="TF_fork_head_CS_2"/>
</dbReference>
<organism evidence="8 9">
    <name type="scientific">Heterorhabditis bacteriophora</name>
    <name type="common">Entomopathogenic nematode worm</name>
    <dbReference type="NCBI Taxonomy" id="37862"/>
    <lineage>
        <taxon>Eukaryota</taxon>
        <taxon>Metazoa</taxon>
        <taxon>Ecdysozoa</taxon>
        <taxon>Nematoda</taxon>
        <taxon>Chromadorea</taxon>
        <taxon>Rhabditida</taxon>
        <taxon>Rhabditina</taxon>
        <taxon>Rhabditomorpha</taxon>
        <taxon>Strongyloidea</taxon>
        <taxon>Heterorhabditidae</taxon>
        <taxon>Heterorhabditis</taxon>
    </lineage>
</organism>
<evidence type="ECO:0000256" key="6">
    <source>
        <dbReference type="SAM" id="MobiDB-lite"/>
    </source>
</evidence>
<evidence type="ECO:0000256" key="5">
    <source>
        <dbReference type="PROSITE-ProRule" id="PRU00089"/>
    </source>
</evidence>
<keyword evidence="1" id="KW-0805">Transcription regulation</keyword>
<comment type="subcellular location">
    <subcellularLocation>
        <location evidence="5">Nucleus</location>
    </subcellularLocation>
</comment>
<dbReference type="PROSITE" id="PS00658">
    <property type="entry name" value="FORK_HEAD_2"/>
    <property type="match status" value="1"/>
</dbReference>
<reference evidence="9" key="1">
    <citation type="submission" date="2016-11" db="UniProtKB">
        <authorList>
            <consortium name="WormBaseParasite"/>
        </authorList>
    </citation>
    <scope>IDENTIFICATION</scope>
</reference>
<dbReference type="SMART" id="SM00339">
    <property type="entry name" value="FH"/>
    <property type="match status" value="1"/>
</dbReference>
<dbReference type="PROSITE" id="PS50039">
    <property type="entry name" value="FORK_HEAD_3"/>
    <property type="match status" value="1"/>
</dbReference>
<accession>A0A1I7XN84</accession>
<dbReference type="InterPro" id="IPR045912">
    <property type="entry name" value="FOXJ2/3-like"/>
</dbReference>
<keyword evidence="2 5" id="KW-0238">DNA-binding</keyword>
<name>A0A1I7XN84_HETBA</name>
<feature type="region of interest" description="Disordered" evidence="6">
    <location>
        <begin position="155"/>
        <end position="176"/>
    </location>
</feature>
<dbReference type="GO" id="GO:0000978">
    <property type="term" value="F:RNA polymerase II cis-regulatory region sequence-specific DNA binding"/>
    <property type="evidence" value="ECO:0007669"/>
    <property type="project" value="TreeGrafter"/>
</dbReference>
<dbReference type="GO" id="GO:0005634">
    <property type="term" value="C:nucleus"/>
    <property type="evidence" value="ECO:0007669"/>
    <property type="project" value="UniProtKB-SubCell"/>
</dbReference>
<feature type="domain" description="Fork-head" evidence="7">
    <location>
        <begin position="69"/>
        <end position="147"/>
    </location>
</feature>
<dbReference type="WBParaSite" id="Hba_18950">
    <property type="protein sequence ID" value="Hba_18950"/>
    <property type="gene ID" value="Hba_18950"/>
</dbReference>